<keyword evidence="13" id="KW-1185">Reference proteome</keyword>
<keyword evidence="3 9" id="KW-1134">Transmembrane beta strand</keyword>
<comment type="similarity">
    <text evidence="9">Belongs to the TonB-dependent receptor family.</text>
</comment>
<comment type="caution">
    <text evidence="12">The sequence shown here is derived from an EMBL/GenBank/DDBJ whole genome shotgun (WGS) entry which is preliminary data.</text>
</comment>
<dbReference type="Gene3D" id="2.170.130.10">
    <property type="entry name" value="TonB-dependent receptor, plug domain"/>
    <property type="match status" value="1"/>
</dbReference>
<keyword evidence="2 9" id="KW-0813">Transport</keyword>
<feature type="domain" description="TonB-dependent receptor plug" evidence="11">
    <location>
        <begin position="140"/>
        <end position="249"/>
    </location>
</feature>
<dbReference type="RefSeq" id="WP_345247446.1">
    <property type="nucleotide sequence ID" value="NZ_BAABHD010000079.1"/>
</dbReference>
<sequence>MKHRYFSCLFSLCCCSLGIVHSASAQVGCGDYKIKEAQDSYNEGNFNKVFALLKPCLGYGGFSKDNTSLAYKLMSLTYLALDSTERASQSIEQMLSYNPNYEPETELLLPYRFVNLVNRVKQTQARVVQVTSVSKKPEDLYKAPATAMVISEEDIRRRGYTDLEILFNDLPGFDVTRSYGLTYSNIYQRGYRSDNTERTLFMINGIEENDFWSNIAYWSVQVPITNVKRVEVVYGPASTMYGANSFLGVINVITKTPKEMLTGPGNAILKADMGYGSYNTRYADVTTAARIQNISFSVTGRAYYSTLNDLSGYAEYDYNPDDFNTTDYATLFRISQNGKRYSDIYGLKGPYFSLNGNTLTLTPAGVEAARAYDKRAMTKNVNGAPIGYSNLLKSFYVRANVVINDFNMGYQIWRMDQASTNAGTDLSRAGVKNGSVWIPMQSLFYNTYTREIIKDKLVLINTTQYRTSSVNDRSRAVTLRNYSTRTLPLAPLTQSVKDSLAALPTGTQAQFATNVLPASVRMAYNLVNNAQPYWETQYFFQHSDQFRNEIRVIASPANHLDVIGGLEFRNSGLQGDYKQLVDTSSSPIYRSAEEYGRSSLDTAQGGNMFRYRNIGAFVQGTYSPLPALQFVFGGRFDYARIRRSGGYGRVFNPRLAIVYTPGHFAFKAIYAEAFQDASSRDRYALASTRLLNNPALLPDRIRNFELAANYVPNPDLQIGLSAYYALCSNIVEEVSVAYRSGTTLQKQNTGEADIFGIQAMADYKLSERFTFYANATYTNAHRTVTTVVAGRNETVRLVTGDIAPYHFNAGVNALLLKDRLNVNVRFNYVAARPVGKNTSVPDNPVGRNPADQASTGPGGYFAAYKLFNSAITYQINKYLDVQLIIHNMLNEQYSDPGGRSANGVSQAYRTPQKGLNGMIRVMINL</sequence>
<evidence type="ECO:0000256" key="6">
    <source>
        <dbReference type="ARBA" id="ARBA00023136"/>
    </source>
</evidence>
<dbReference type="PROSITE" id="PS50005">
    <property type="entry name" value="TPR"/>
    <property type="match status" value="1"/>
</dbReference>
<organism evidence="12 13">
    <name type="scientific">Nibrella saemangeumensis</name>
    <dbReference type="NCBI Taxonomy" id="1084526"/>
    <lineage>
        <taxon>Bacteria</taxon>
        <taxon>Pseudomonadati</taxon>
        <taxon>Bacteroidota</taxon>
        <taxon>Cytophagia</taxon>
        <taxon>Cytophagales</taxon>
        <taxon>Spirosomataceae</taxon>
        <taxon>Nibrella</taxon>
    </lineage>
</organism>
<reference evidence="13" key="1">
    <citation type="journal article" date="2019" name="Int. J. Syst. Evol. Microbiol.">
        <title>The Global Catalogue of Microorganisms (GCM) 10K type strain sequencing project: providing services to taxonomists for standard genome sequencing and annotation.</title>
        <authorList>
            <consortium name="The Broad Institute Genomics Platform"/>
            <consortium name="The Broad Institute Genome Sequencing Center for Infectious Disease"/>
            <person name="Wu L."/>
            <person name="Ma J."/>
        </authorList>
    </citation>
    <scope>NUCLEOTIDE SEQUENCE [LARGE SCALE GENOMIC DNA]</scope>
    <source>
        <strain evidence="13">JCM 17927</strain>
    </source>
</reference>
<dbReference type="PROSITE" id="PS52016">
    <property type="entry name" value="TONB_DEPENDENT_REC_3"/>
    <property type="match status" value="1"/>
</dbReference>
<evidence type="ECO:0000256" key="2">
    <source>
        <dbReference type="ARBA" id="ARBA00022448"/>
    </source>
</evidence>
<keyword evidence="5 10" id="KW-0732">Signal</keyword>
<keyword evidence="7 9" id="KW-0998">Cell outer membrane</keyword>
<dbReference type="PANTHER" id="PTHR30069">
    <property type="entry name" value="TONB-DEPENDENT OUTER MEMBRANE RECEPTOR"/>
    <property type="match status" value="1"/>
</dbReference>
<keyword evidence="6 9" id="KW-0472">Membrane</keyword>
<feature type="chain" id="PRO_5047477137" description="TonB-dependent receptor plug domain-containing protein" evidence="10">
    <location>
        <begin position="26"/>
        <end position="925"/>
    </location>
</feature>
<evidence type="ECO:0000259" key="11">
    <source>
        <dbReference type="Pfam" id="PF07715"/>
    </source>
</evidence>
<dbReference type="Pfam" id="PF07715">
    <property type="entry name" value="Plug"/>
    <property type="match status" value="1"/>
</dbReference>
<evidence type="ECO:0000313" key="13">
    <source>
        <dbReference type="Proteomes" id="UP001501175"/>
    </source>
</evidence>
<protein>
    <recommendedName>
        <fullName evidence="11">TonB-dependent receptor plug domain-containing protein</fullName>
    </recommendedName>
</protein>
<evidence type="ECO:0000256" key="5">
    <source>
        <dbReference type="ARBA" id="ARBA00022729"/>
    </source>
</evidence>
<dbReference type="SUPFAM" id="SSF56935">
    <property type="entry name" value="Porins"/>
    <property type="match status" value="1"/>
</dbReference>
<keyword evidence="4 9" id="KW-0812">Transmembrane</keyword>
<evidence type="ECO:0000256" key="3">
    <source>
        <dbReference type="ARBA" id="ARBA00022452"/>
    </source>
</evidence>
<dbReference type="InterPro" id="IPR012910">
    <property type="entry name" value="Plug_dom"/>
</dbReference>
<dbReference type="Proteomes" id="UP001501175">
    <property type="component" value="Unassembled WGS sequence"/>
</dbReference>
<proteinExistence type="inferred from homology"/>
<evidence type="ECO:0000256" key="1">
    <source>
        <dbReference type="ARBA" id="ARBA00004571"/>
    </source>
</evidence>
<feature type="signal peptide" evidence="10">
    <location>
        <begin position="1"/>
        <end position="25"/>
    </location>
</feature>
<comment type="subcellular location">
    <subcellularLocation>
        <location evidence="1 9">Cell outer membrane</location>
        <topology evidence="1 9">Multi-pass membrane protein</topology>
    </subcellularLocation>
</comment>
<evidence type="ECO:0000256" key="8">
    <source>
        <dbReference type="PROSITE-ProRule" id="PRU00339"/>
    </source>
</evidence>
<evidence type="ECO:0000256" key="9">
    <source>
        <dbReference type="PROSITE-ProRule" id="PRU01360"/>
    </source>
</evidence>
<gene>
    <name evidence="12" type="ORF">GCM10023189_45980</name>
</gene>
<dbReference type="InterPro" id="IPR036942">
    <property type="entry name" value="Beta-barrel_TonB_sf"/>
</dbReference>
<dbReference type="EMBL" id="BAABHD010000079">
    <property type="protein sequence ID" value="GAA4465399.1"/>
    <property type="molecule type" value="Genomic_DNA"/>
</dbReference>
<evidence type="ECO:0000256" key="10">
    <source>
        <dbReference type="SAM" id="SignalP"/>
    </source>
</evidence>
<evidence type="ECO:0000313" key="12">
    <source>
        <dbReference type="EMBL" id="GAA4465399.1"/>
    </source>
</evidence>
<name>A0ABP8NGC7_9BACT</name>
<dbReference type="InterPro" id="IPR039426">
    <property type="entry name" value="TonB-dep_rcpt-like"/>
</dbReference>
<dbReference type="InterPro" id="IPR037066">
    <property type="entry name" value="Plug_dom_sf"/>
</dbReference>
<dbReference type="InterPro" id="IPR019734">
    <property type="entry name" value="TPR_rpt"/>
</dbReference>
<keyword evidence="8" id="KW-0802">TPR repeat</keyword>
<dbReference type="Gene3D" id="2.40.170.20">
    <property type="entry name" value="TonB-dependent receptor, beta-barrel domain"/>
    <property type="match status" value="1"/>
</dbReference>
<evidence type="ECO:0000256" key="7">
    <source>
        <dbReference type="ARBA" id="ARBA00023237"/>
    </source>
</evidence>
<dbReference type="PANTHER" id="PTHR30069:SF29">
    <property type="entry name" value="HEMOGLOBIN AND HEMOGLOBIN-HAPTOGLOBIN-BINDING PROTEIN 1-RELATED"/>
    <property type="match status" value="1"/>
</dbReference>
<evidence type="ECO:0000256" key="4">
    <source>
        <dbReference type="ARBA" id="ARBA00022692"/>
    </source>
</evidence>
<accession>A0ABP8NGC7</accession>
<feature type="repeat" description="TPR" evidence="8">
    <location>
        <begin position="68"/>
        <end position="101"/>
    </location>
</feature>